<proteinExistence type="predicted"/>
<sequence length="67" mass="7367">MEATVYLDPKSVRDNRMTLRLNDAELAIITSMAQYLGEQPATLARQLLLRQASEAFGLASNVSRDAA</sequence>
<keyword evidence="2" id="KW-1185">Reference proteome</keyword>
<evidence type="ECO:0008006" key="3">
    <source>
        <dbReference type="Google" id="ProtNLM"/>
    </source>
</evidence>
<evidence type="ECO:0000313" key="2">
    <source>
        <dbReference type="Proteomes" id="UP000334380"/>
    </source>
</evidence>
<protein>
    <recommendedName>
        <fullName evidence="3">CopG family transcriptional regulator</fullName>
    </recommendedName>
</protein>
<name>A0A5E4YDV7_9BURK</name>
<organism evidence="1 2">
    <name type="scientific">Pandoraea terrigena</name>
    <dbReference type="NCBI Taxonomy" id="2508292"/>
    <lineage>
        <taxon>Bacteria</taxon>
        <taxon>Pseudomonadati</taxon>
        <taxon>Pseudomonadota</taxon>
        <taxon>Betaproteobacteria</taxon>
        <taxon>Burkholderiales</taxon>
        <taxon>Burkholderiaceae</taxon>
        <taxon>Pandoraea</taxon>
    </lineage>
</organism>
<reference evidence="1 2" key="1">
    <citation type="submission" date="2019-08" db="EMBL/GenBank/DDBJ databases">
        <authorList>
            <person name="Peeters C."/>
        </authorList>
    </citation>
    <scope>NUCLEOTIDE SEQUENCE [LARGE SCALE GENOMIC DNA]</scope>
    <source>
        <strain evidence="1 2">LMG 31013</strain>
    </source>
</reference>
<dbReference type="EMBL" id="CABPRU010000015">
    <property type="protein sequence ID" value="VVE46650.1"/>
    <property type="molecule type" value="Genomic_DNA"/>
</dbReference>
<gene>
    <name evidence="1" type="ORF">PTE31013_04474</name>
</gene>
<evidence type="ECO:0000313" key="1">
    <source>
        <dbReference type="EMBL" id="VVE46650.1"/>
    </source>
</evidence>
<dbReference type="AlphaFoldDB" id="A0A5E4YDV7"/>
<dbReference type="Proteomes" id="UP000334380">
    <property type="component" value="Unassembled WGS sequence"/>
</dbReference>
<accession>A0A5E4YDV7</accession>